<keyword evidence="4" id="KW-1185">Reference proteome</keyword>
<dbReference type="AlphaFoldDB" id="A0A815YBC2"/>
<dbReference type="EMBL" id="CAJNOH010015986">
    <property type="protein sequence ID" value="CAF1567970.1"/>
    <property type="molecule type" value="Genomic_DNA"/>
</dbReference>
<proteinExistence type="predicted"/>
<protein>
    <submittedName>
        <fullName evidence="1">Uncharacterized protein</fullName>
    </submittedName>
</protein>
<evidence type="ECO:0000313" key="3">
    <source>
        <dbReference type="Proteomes" id="UP000663854"/>
    </source>
</evidence>
<gene>
    <name evidence="2" type="ORF">JXQ802_LOCUS59016</name>
    <name evidence="1" type="ORF">PYM288_LOCUS42366</name>
</gene>
<reference evidence="1" key="1">
    <citation type="submission" date="2021-02" db="EMBL/GenBank/DDBJ databases">
        <authorList>
            <person name="Nowell W R."/>
        </authorList>
    </citation>
    <scope>NUCLEOTIDE SEQUENCE</scope>
</reference>
<accession>A0A815YBC2</accession>
<evidence type="ECO:0000313" key="1">
    <source>
        <dbReference type="EMBL" id="CAF1567970.1"/>
    </source>
</evidence>
<evidence type="ECO:0000313" key="4">
    <source>
        <dbReference type="Proteomes" id="UP000663870"/>
    </source>
</evidence>
<dbReference type="Proteomes" id="UP000663870">
    <property type="component" value="Unassembled WGS sequence"/>
</dbReference>
<organism evidence="1 3">
    <name type="scientific">Rotaria sordida</name>
    <dbReference type="NCBI Taxonomy" id="392033"/>
    <lineage>
        <taxon>Eukaryota</taxon>
        <taxon>Metazoa</taxon>
        <taxon>Spiralia</taxon>
        <taxon>Gnathifera</taxon>
        <taxon>Rotifera</taxon>
        <taxon>Eurotatoria</taxon>
        <taxon>Bdelloidea</taxon>
        <taxon>Philodinida</taxon>
        <taxon>Philodinidae</taxon>
        <taxon>Rotaria</taxon>
    </lineage>
</organism>
<comment type="caution">
    <text evidence="1">The sequence shown here is derived from an EMBL/GenBank/DDBJ whole genome shotgun (WGS) entry which is preliminary data.</text>
</comment>
<evidence type="ECO:0000313" key="2">
    <source>
        <dbReference type="EMBL" id="CAF1680059.1"/>
    </source>
</evidence>
<dbReference type="Proteomes" id="UP000663854">
    <property type="component" value="Unassembled WGS sequence"/>
</dbReference>
<sequence>MSFIVKPSQLRDPAKP</sequence>
<dbReference type="EMBL" id="CAJNOL010017926">
    <property type="protein sequence ID" value="CAF1680059.1"/>
    <property type="molecule type" value="Genomic_DNA"/>
</dbReference>
<name>A0A815YBC2_9BILA</name>
<feature type="non-terminal residue" evidence="1">
    <location>
        <position position="16"/>
    </location>
</feature>